<name>A0AAP0D7N2_9ASTR</name>
<feature type="compositionally biased region" description="Polar residues" evidence="1">
    <location>
        <begin position="196"/>
        <end position="208"/>
    </location>
</feature>
<evidence type="ECO:0000256" key="3">
    <source>
        <dbReference type="SAM" id="SignalP"/>
    </source>
</evidence>
<comment type="caution">
    <text evidence="5">The sequence shown here is derived from an EMBL/GenBank/DDBJ whole genome shotgun (WGS) entry which is preliminary data.</text>
</comment>
<accession>A0AAP0D7N2</accession>
<protein>
    <recommendedName>
        <fullName evidence="4">DUF7356 domain-containing protein</fullName>
    </recommendedName>
</protein>
<feature type="chain" id="PRO_5042837845" description="DUF7356 domain-containing protein" evidence="3">
    <location>
        <begin position="24"/>
        <end position="440"/>
    </location>
</feature>
<feature type="compositionally biased region" description="Basic and acidic residues" evidence="1">
    <location>
        <begin position="257"/>
        <end position="302"/>
    </location>
</feature>
<gene>
    <name evidence="5" type="ORF">SSX86_011888</name>
</gene>
<feature type="region of interest" description="Disordered" evidence="1">
    <location>
        <begin position="195"/>
        <end position="314"/>
    </location>
</feature>
<feature type="compositionally biased region" description="Polar residues" evidence="1">
    <location>
        <begin position="415"/>
        <end position="427"/>
    </location>
</feature>
<feature type="region of interest" description="Disordered" evidence="1">
    <location>
        <begin position="77"/>
        <end position="99"/>
    </location>
</feature>
<proteinExistence type="predicted"/>
<dbReference type="PANTHER" id="PTHR34200:SF2">
    <property type="entry name" value="TRANSMEMBRANE PROTEIN"/>
    <property type="match status" value="1"/>
</dbReference>
<feature type="compositionally biased region" description="Acidic residues" evidence="1">
    <location>
        <begin position="392"/>
        <end position="403"/>
    </location>
</feature>
<dbReference type="Proteomes" id="UP001408789">
    <property type="component" value="Unassembled WGS sequence"/>
</dbReference>
<evidence type="ECO:0000256" key="1">
    <source>
        <dbReference type="SAM" id="MobiDB-lite"/>
    </source>
</evidence>
<keyword evidence="2" id="KW-0812">Transmembrane</keyword>
<dbReference type="InterPro" id="IPR055780">
    <property type="entry name" value="DUF7356"/>
</dbReference>
<keyword evidence="3" id="KW-0732">Signal</keyword>
<organism evidence="5 6">
    <name type="scientific">Deinandra increscens subsp. villosa</name>
    <dbReference type="NCBI Taxonomy" id="3103831"/>
    <lineage>
        <taxon>Eukaryota</taxon>
        <taxon>Viridiplantae</taxon>
        <taxon>Streptophyta</taxon>
        <taxon>Embryophyta</taxon>
        <taxon>Tracheophyta</taxon>
        <taxon>Spermatophyta</taxon>
        <taxon>Magnoliopsida</taxon>
        <taxon>eudicotyledons</taxon>
        <taxon>Gunneridae</taxon>
        <taxon>Pentapetalae</taxon>
        <taxon>asterids</taxon>
        <taxon>campanulids</taxon>
        <taxon>Asterales</taxon>
        <taxon>Asteraceae</taxon>
        <taxon>Asteroideae</taxon>
        <taxon>Heliantheae alliance</taxon>
        <taxon>Madieae</taxon>
        <taxon>Madiinae</taxon>
        <taxon>Deinandra</taxon>
    </lineage>
</organism>
<feature type="transmembrane region" description="Helical" evidence="2">
    <location>
        <begin position="339"/>
        <end position="357"/>
    </location>
</feature>
<feature type="region of interest" description="Disordered" evidence="1">
    <location>
        <begin position="34"/>
        <end position="53"/>
    </location>
</feature>
<evidence type="ECO:0000313" key="5">
    <source>
        <dbReference type="EMBL" id="KAK9067777.1"/>
    </source>
</evidence>
<keyword evidence="6" id="KW-1185">Reference proteome</keyword>
<keyword evidence="2" id="KW-0472">Membrane</keyword>
<feature type="signal peptide" evidence="3">
    <location>
        <begin position="1"/>
        <end position="23"/>
    </location>
</feature>
<reference evidence="5 6" key="1">
    <citation type="submission" date="2024-04" db="EMBL/GenBank/DDBJ databases">
        <title>The reference genome of an endangered Asteraceae, Deinandra increscens subsp. villosa, native to the Central Coast of California.</title>
        <authorList>
            <person name="Guilliams M."/>
            <person name="Hasenstab-Lehman K."/>
            <person name="Meyer R."/>
            <person name="Mcevoy S."/>
        </authorList>
    </citation>
    <scope>NUCLEOTIDE SEQUENCE [LARGE SCALE GENOMIC DNA]</scope>
    <source>
        <tissue evidence="5">Leaf</tissue>
    </source>
</reference>
<feature type="domain" description="DUF7356" evidence="4">
    <location>
        <begin position="101"/>
        <end position="200"/>
    </location>
</feature>
<feature type="region of interest" description="Disordered" evidence="1">
    <location>
        <begin position="392"/>
        <end position="440"/>
    </location>
</feature>
<keyword evidence="2" id="KW-1133">Transmembrane helix</keyword>
<evidence type="ECO:0000259" key="4">
    <source>
        <dbReference type="Pfam" id="PF24053"/>
    </source>
</evidence>
<feature type="compositionally biased region" description="Basic and acidic residues" evidence="1">
    <location>
        <begin position="89"/>
        <end position="98"/>
    </location>
</feature>
<evidence type="ECO:0000256" key="2">
    <source>
        <dbReference type="SAM" id="Phobius"/>
    </source>
</evidence>
<sequence>MDKNGSLIVFLLLFIIFFYQSNAFNSRRLVTTPDPNQDPLSSSPPPFDKTLNLSHVEAPKPKDTQIANPSVLVSKGLNDASAKNGSESSSDKKLDKGKGSKTFASEYCKGNSVCSDQGKSMMACVQDFENGSGNLTLIVQNEQDVDLKVKITLGTSMNSYMPTLPPHATEKVNFTFSGEKSNKVILNAGNGDCELQISQPKTTPLNSTESKDPENTSNLEDATNPADSPAKPKDVINPAGSPAKPKDVIYPAGSPTKPKDIDKPAKSKDVNTPAKSKDVDNPAKSKEADDPKRSKSKSKSEDIDNPSKPTTISANTRVSKNNFFDQVAFYSKQATPMHGAYLAFLVALVIGGSWALCSFRKRKTEGGVPYQELEMGPSDSSNAVVVETAEGWDQDWDDDDWDEDKAIRSPGGSLRAQTISSNGLTSRATKKDSWDADWDD</sequence>
<dbReference type="PANTHER" id="PTHR34200">
    <property type="entry name" value="DENTIN SIALOPHOSPHOPROTEIN-LIKE ISOFORM X1"/>
    <property type="match status" value="1"/>
</dbReference>
<evidence type="ECO:0000313" key="6">
    <source>
        <dbReference type="Proteomes" id="UP001408789"/>
    </source>
</evidence>
<dbReference type="EMBL" id="JBCNJP010000014">
    <property type="protein sequence ID" value="KAK9067777.1"/>
    <property type="molecule type" value="Genomic_DNA"/>
</dbReference>
<dbReference type="Pfam" id="PF24053">
    <property type="entry name" value="DUF7356"/>
    <property type="match status" value="1"/>
</dbReference>
<dbReference type="AlphaFoldDB" id="A0AAP0D7N2"/>